<evidence type="ECO:0000256" key="7">
    <source>
        <dbReference type="PIRSR" id="PIRSR604808-3"/>
    </source>
</evidence>
<evidence type="ECO:0000256" key="4">
    <source>
        <dbReference type="ARBA" id="ARBA00022842"/>
    </source>
</evidence>
<evidence type="ECO:0000256" key="5">
    <source>
        <dbReference type="PIRSR" id="PIRSR604808-1"/>
    </source>
</evidence>
<keyword evidence="10" id="KW-1185">Reference proteome</keyword>
<feature type="binding site" evidence="6">
    <location>
        <position position="34"/>
    </location>
    <ligand>
        <name>Mg(2+)</name>
        <dbReference type="ChEBI" id="CHEBI:18420"/>
        <label>1</label>
    </ligand>
</feature>
<dbReference type="NCBIfam" id="TIGR00633">
    <property type="entry name" value="xth"/>
    <property type="match status" value="1"/>
</dbReference>
<dbReference type="PANTHER" id="PTHR43250:SF2">
    <property type="entry name" value="EXODEOXYRIBONUCLEASE III"/>
    <property type="match status" value="1"/>
</dbReference>
<dbReference type="InterPro" id="IPR037493">
    <property type="entry name" value="ExoIII-like"/>
</dbReference>
<evidence type="ECO:0000313" key="10">
    <source>
        <dbReference type="Proteomes" id="UP000002709"/>
    </source>
</evidence>
<sequence length="267" mass="30490">MIVASWNVNGIRAREGALESWVRQSSPDVLILQEVKASVEEIPLSIMSLDGYRSFWNDSSIRKGYSGTGILMKETPALEGATFEIPPFDIENRTVVLHTGELSIIGTYVPRGDSAQHYVLKLGYLEAMHEYVRELLACGRQILVTGDMNVAHRQVDLHRSENRPGATGIRPEERSAIDRLIALGLSDVMRELNPERDDLFTWWPYWRMARERNIGWRIDCFYLSGYRKDRILRAAVDMPEKSSDHAPIILEFVPESGLHEDTRSFSR</sequence>
<dbReference type="PROSITE" id="PS51435">
    <property type="entry name" value="AP_NUCLEASE_F1_4"/>
    <property type="match status" value="1"/>
</dbReference>
<gene>
    <name evidence="9" type="ordered locus">Plut_0113</name>
</gene>
<keyword evidence="9" id="KW-0540">Nuclease</keyword>
<evidence type="ECO:0000256" key="6">
    <source>
        <dbReference type="PIRSR" id="PIRSR604808-2"/>
    </source>
</evidence>
<feature type="domain" description="Endonuclease/exonuclease/phosphatase" evidence="8">
    <location>
        <begin position="4"/>
        <end position="245"/>
    </location>
</feature>
<feature type="binding site" evidence="6">
    <location>
        <position position="149"/>
    </location>
    <ligand>
        <name>Mg(2+)</name>
        <dbReference type="ChEBI" id="CHEBI:18420"/>
        <label>1</label>
    </ligand>
</feature>
<feature type="site" description="Interaction with DNA substrate" evidence="7">
    <location>
        <position position="245"/>
    </location>
</feature>
<dbReference type="RefSeq" id="WP_011356879.1">
    <property type="nucleotide sequence ID" value="NC_007512.1"/>
</dbReference>
<keyword evidence="9" id="KW-0456">Lyase</keyword>
<evidence type="ECO:0000256" key="2">
    <source>
        <dbReference type="ARBA" id="ARBA00022723"/>
    </source>
</evidence>
<keyword evidence="3" id="KW-0378">Hydrolase</keyword>
<dbReference type="KEGG" id="plt:Plut_0113"/>
<dbReference type="STRING" id="319225.Plut_0113"/>
<name>Q3B6M8_CHLL3</name>
<proteinExistence type="inferred from homology"/>
<dbReference type="GO" id="GO:0046872">
    <property type="term" value="F:metal ion binding"/>
    <property type="evidence" value="ECO:0007669"/>
    <property type="project" value="UniProtKB-KW"/>
</dbReference>
<evidence type="ECO:0000256" key="1">
    <source>
        <dbReference type="ARBA" id="ARBA00007092"/>
    </source>
</evidence>
<dbReference type="Proteomes" id="UP000002709">
    <property type="component" value="Chromosome"/>
</dbReference>
<organism evidence="9 10">
    <name type="scientific">Chlorobium luteolum (strain DSM 273 / BCRC 81028 / 2530)</name>
    <name type="common">Pelodictyon luteolum</name>
    <dbReference type="NCBI Taxonomy" id="319225"/>
    <lineage>
        <taxon>Bacteria</taxon>
        <taxon>Pseudomonadati</taxon>
        <taxon>Chlorobiota</taxon>
        <taxon>Chlorobiia</taxon>
        <taxon>Chlorobiales</taxon>
        <taxon>Chlorobiaceae</taxon>
        <taxon>Chlorobium/Pelodictyon group</taxon>
        <taxon>Pelodictyon</taxon>
    </lineage>
</organism>
<dbReference type="PROSITE" id="PS00726">
    <property type="entry name" value="AP_NUCLEASE_F1_1"/>
    <property type="match status" value="1"/>
</dbReference>
<feature type="binding site" evidence="6">
    <location>
        <position position="147"/>
    </location>
    <ligand>
        <name>Mg(2+)</name>
        <dbReference type="ChEBI" id="CHEBI:18420"/>
        <label>1</label>
    </ligand>
</feature>
<dbReference type="NCBIfam" id="TIGR00195">
    <property type="entry name" value="exoDNase_III"/>
    <property type="match status" value="1"/>
</dbReference>
<keyword evidence="6" id="KW-0464">Manganese</keyword>
<dbReference type="HOGENOM" id="CLU_027539_3_1_10"/>
<accession>Q3B6M8</accession>
<comment type="cofactor">
    <cofactor evidence="6">
        <name>Mg(2+)</name>
        <dbReference type="ChEBI" id="CHEBI:18420"/>
    </cofactor>
    <cofactor evidence="6">
        <name>Mn(2+)</name>
        <dbReference type="ChEBI" id="CHEBI:29035"/>
    </cofactor>
    <text evidence="6">Probably binds two magnesium or manganese ions per subunit.</text>
</comment>
<dbReference type="GO" id="GO:0003677">
    <property type="term" value="F:DNA binding"/>
    <property type="evidence" value="ECO:0007669"/>
    <property type="project" value="InterPro"/>
</dbReference>
<dbReference type="GO" id="GO:0008311">
    <property type="term" value="F:double-stranded DNA 3'-5' DNA exonuclease activity"/>
    <property type="evidence" value="ECO:0007669"/>
    <property type="project" value="InterPro"/>
</dbReference>
<dbReference type="Pfam" id="PF03372">
    <property type="entry name" value="Exo_endo_phos"/>
    <property type="match status" value="1"/>
</dbReference>
<dbReference type="EMBL" id="CP000096">
    <property type="protein sequence ID" value="ABB23003.1"/>
    <property type="molecule type" value="Genomic_DNA"/>
</dbReference>
<feature type="binding site" evidence="6">
    <location>
        <position position="244"/>
    </location>
    <ligand>
        <name>Mg(2+)</name>
        <dbReference type="ChEBI" id="CHEBI:18420"/>
        <label>1</label>
    </ligand>
</feature>
<dbReference type="SUPFAM" id="SSF56219">
    <property type="entry name" value="DNase I-like"/>
    <property type="match status" value="1"/>
</dbReference>
<dbReference type="PANTHER" id="PTHR43250">
    <property type="entry name" value="EXODEOXYRIBONUCLEASE III"/>
    <property type="match status" value="1"/>
</dbReference>
<feature type="active site" description="Proton acceptor" evidence="5">
    <location>
        <position position="245"/>
    </location>
</feature>
<dbReference type="EC" id="4.2.99.18" evidence="9"/>
<dbReference type="InterPro" id="IPR004808">
    <property type="entry name" value="AP_endonuc_1"/>
</dbReference>
<evidence type="ECO:0000259" key="8">
    <source>
        <dbReference type="Pfam" id="PF03372"/>
    </source>
</evidence>
<feature type="site" description="Transition state stabilizer" evidence="7">
    <location>
        <position position="149"/>
    </location>
</feature>
<keyword evidence="9" id="KW-0255">Endonuclease</keyword>
<feature type="site" description="Important for catalytic activity" evidence="7">
    <location>
        <position position="219"/>
    </location>
</feature>
<comment type="similarity">
    <text evidence="1">Belongs to the DNA repair enzymes AP/ExoA family.</text>
</comment>
<evidence type="ECO:0000313" key="9">
    <source>
        <dbReference type="EMBL" id="ABB23003.1"/>
    </source>
</evidence>
<feature type="active site" evidence="5">
    <location>
        <position position="108"/>
    </location>
</feature>
<feature type="active site" description="Proton donor/acceptor" evidence="5">
    <location>
        <position position="147"/>
    </location>
</feature>
<dbReference type="InterPro" id="IPR005135">
    <property type="entry name" value="Endo/exonuclease/phosphatase"/>
</dbReference>
<dbReference type="Gene3D" id="3.60.10.10">
    <property type="entry name" value="Endonuclease/exonuclease/phosphatase"/>
    <property type="match status" value="1"/>
</dbReference>
<keyword evidence="2 6" id="KW-0479">Metal-binding</keyword>
<keyword evidence="4 6" id="KW-0460">Magnesium</keyword>
<dbReference type="InterPro" id="IPR020847">
    <property type="entry name" value="AP_endonuclease_F1_BS"/>
</dbReference>
<evidence type="ECO:0000256" key="3">
    <source>
        <dbReference type="ARBA" id="ARBA00022801"/>
    </source>
</evidence>
<dbReference type="OrthoDB" id="9803914at2"/>
<dbReference type="GO" id="GO:0140078">
    <property type="term" value="F:class I DNA-(apurinic or apyrimidinic site) endonuclease activity"/>
    <property type="evidence" value="ECO:0007669"/>
    <property type="project" value="UniProtKB-EC"/>
</dbReference>
<feature type="binding site" evidence="6">
    <location>
        <position position="7"/>
    </location>
    <ligand>
        <name>Mg(2+)</name>
        <dbReference type="ChEBI" id="CHEBI:18420"/>
        <label>1</label>
    </ligand>
</feature>
<dbReference type="InterPro" id="IPR036691">
    <property type="entry name" value="Endo/exonu/phosph_ase_sf"/>
</dbReference>
<dbReference type="AlphaFoldDB" id="Q3B6M8"/>
<dbReference type="GO" id="GO:0006281">
    <property type="term" value="P:DNA repair"/>
    <property type="evidence" value="ECO:0007669"/>
    <property type="project" value="InterPro"/>
</dbReference>
<feature type="binding site" evidence="6">
    <location>
        <position position="245"/>
    </location>
    <ligand>
        <name>Mg(2+)</name>
        <dbReference type="ChEBI" id="CHEBI:18420"/>
        <label>1</label>
    </ligand>
</feature>
<dbReference type="eggNOG" id="COG0708">
    <property type="taxonomic scope" value="Bacteria"/>
</dbReference>
<protein>
    <submittedName>
        <fullName evidence="9">AP endonuclease, family 1</fullName>
        <ecNumber evidence="9">4.2.99.18</ecNumber>
    </submittedName>
</protein>
<reference evidence="10" key="1">
    <citation type="submission" date="2005-08" db="EMBL/GenBank/DDBJ databases">
        <title>Complete sequence of Pelodictyon luteolum DSM 273.</title>
        <authorList>
            <consortium name="US DOE Joint Genome Institute"/>
            <person name="Copeland A."/>
            <person name="Lucas S."/>
            <person name="Lapidus A."/>
            <person name="Barry K."/>
            <person name="Detter J.C."/>
            <person name="Glavina T."/>
            <person name="Hammon N."/>
            <person name="Israni S."/>
            <person name="Pitluck S."/>
            <person name="Bryant D."/>
            <person name="Schmutz J."/>
            <person name="Larimer F."/>
            <person name="Land M."/>
            <person name="Kyrpides N."/>
            <person name="Ivanova N."/>
            <person name="Richardson P."/>
        </authorList>
    </citation>
    <scope>NUCLEOTIDE SEQUENCE [LARGE SCALE GENOMIC DNA]</scope>
    <source>
        <strain evidence="10">DSM 273 / BCRC 81028 / 2530</strain>
    </source>
</reference>